<proteinExistence type="predicted"/>
<evidence type="ECO:0000313" key="1">
    <source>
        <dbReference type="EMBL" id="KAK3784311.1"/>
    </source>
</evidence>
<accession>A0AAE1ABR4</accession>
<dbReference type="AlphaFoldDB" id="A0AAE1ABR4"/>
<keyword evidence="2" id="KW-1185">Reference proteome</keyword>
<organism evidence="1 2">
    <name type="scientific">Elysia crispata</name>
    <name type="common">lettuce slug</name>
    <dbReference type="NCBI Taxonomy" id="231223"/>
    <lineage>
        <taxon>Eukaryota</taxon>
        <taxon>Metazoa</taxon>
        <taxon>Spiralia</taxon>
        <taxon>Lophotrochozoa</taxon>
        <taxon>Mollusca</taxon>
        <taxon>Gastropoda</taxon>
        <taxon>Heterobranchia</taxon>
        <taxon>Euthyneura</taxon>
        <taxon>Panpulmonata</taxon>
        <taxon>Sacoglossa</taxon>
        <taxon>Placobranchoidea</taxon>
        <taxon>Plakobranchidae</taxon>
        <taxon>Elysia</taxon>
    </lineage>
</organism>
<comment type="caution">
    <text evidence="1">The sequence shown here is derived from an EMBL/GenBank/DDBJ whole genome shotgun (WGS) entry which is preliminary data.</text>
</comment>
<name>A0AAE1ABR4_9GAST</name>
<dbReference type="Proteomes" id="UP001283361">
    <property type="component" value="Unassembled WGS sequence"/>
</dbReference>
<gene>
    <name evidence="1" type="ORF">RRG08_015126</name>
</gene>
<sequence>MVKFHPSPHDASLYEIIVNPHRSRRFFFKVPSRLRSPGPLSSSWCRSLVVLVVQVLCHPPGSGLSSTAWSRSLVHMVEVLGRHGPGLWLSSWSRSLVVLVV</sequence>
<protein>
    <submittedName>
        <fullName evidence="1">Uncharacterized protein</fullName>
    </submittedName>
</protein>
<reference evidence="1" key="1">
    <citation type="journal article" date="2023" name="G3 (Bethesda)">
        <title>A reference genome for the long-term kleptoplast-retaining sea slug Elysia crispata morphotype clarki.</title>
        <authorList>
            <person name="Eastman K.E."/>
            <person name="Pendleton A.L."/>
            <person name="Shaikh M.A."/>
            <person name="Suttiyut T."/>
            <person name="Ogas R."/>
            <person name="Tomko P."/>
            <person name="Gavelis G."/>
            <person name="Widhalm J.R."/>
            <person name="Wisecaver J.H."/>
        </authorList>
    </citation>
    <scope>NUCLEOTIDE SEQUENCE</scope>
    <source>
        <strain evidence="1">ECLA1</strain>
    </source>
</reference>
<dbReference type="EMBL" id="JAWDGP010002284">
    <property type="protein sequence ID" value="KAK3784311.1"/>
    <property type="molecule type" value="Genomic_DNA"/>
</dbReference>
<evidence type="ECO:0000313" key="2">
    <source>
        <dbReference type="Proteomes" id="UP001283361"/>
    </source>
</evidence>